<evidence type="ECO:0000256" key="2">
    <source>
        <dbReference type="ARBA" id="ARBA00008335"/>
    </source>
</evidence>
<feature type="domain" description="Major facilitator superfamily (MFS) profile" evidence="8">
    <location>
        <begin position="72"/>
        <end position="570"/>
    </location>
</feature>
<evidence type="ECO:0000256" key="3">
    <source>
        <dbReference type="ARBA" id="ARBA00022692"/>
    </source>
</evidence>
<comment type="subcellular location">
    <subcellularLocation>
        <location evidence="1">Membrane</location>
        <topology evidence="1">Multi-pass membrane protein</topology>
    </subcellularLocation>
</comment>
<dbReference type="PROSITE" id="PS50850">
    <property type="entry name" value="MFS"/>
    <property type="match status" value="1"/>
</dbReference>
<dbReference type="KEGG" id="pic:PICST_33428"/>
<dbReference type="GO" id="GO:0022857">
    <property type="term" value="F:transmembrane transporter activity"/>
    <property type="evidence" value="ECO:0007669"/>
    <property type="project" value="InterPro"/>
</dbReference>
<feature type="transmembrane region" description="Helical" evidence="7">
    <location>
        <begin position="428"/>
        <end position="447"/>
    </location>
</feature>
<evidence type="ECO:0000313" key="10">
    <source>
        <dbReference type="Proteomes" id="UP000002258"/>
    </source>
</evidence>
<dbReference type="HOGENOM" id="CLU_000960_22_1_1"/>
<feature type="transmembrane region" description="Helical" evidence="7">
    <location>
        <begin position="266"/>
        <end position="285"/>
    </location>
</feature>
<keyword evidence="4 7" id="KW-1133">Transmembrane helix</keyword>
<dbReference type="AlphaFoldDB" id="A3LZ62"/>
<evidence type="ECO:0000256" key="5">
    <source>
        <dbReference type="ARBA" id="ARBA00023136"/>
    </source>
</evidence>
<keyword evidence="10" id="KW-1185">Reference proteome</keyword>
<reference evidence="9 10" key="1">
    <citation type="journal article" date="2007" name="Nat. Biotechnol.">
        <title>Genome sequence of the lignocellulose-bioconverting and xylose-fermenting yeast Pichia stipitis.</title>
        <authorList>
            <person name="Jeffries T.W."/>
            <person name="Grigoriev I.V."/>
            <person name="Grimwood J."/>
            <person name="Laplaza J.M."/>
            <person name="Aerts A."/>
            <person name="Salamov A."/>
            <person name="Schmutz J."/>
            <person name="Lindquist E."/>
            <person name="Dehal P."/>
            <person name="Shapiro H."/>
            <person name="Jin Y.S."/>
            <person name="Passoth V."/>
            <person name="Richardson P.M."/>
        </authorList>
    </citation>
    <scope>NUCLEOTIDE SEQUENCE [LARGE SCALE GENOMIC DNA]</scope>
    <source>
        <strain evidence="10">ATCC 58785 / CBS 6054 / NBRC 10063 / NRRL Y-11545</strain>
    </source>
</reference>
<evidence type="ECO:0000259" key="8">
    <source>
        <dbReference type="PROSITE" id="PS50850"/>
    </source>
</evidence>
<organism evidence="9 10">
    <name type="scientific">Scheffersomyces stipitis (strain ATCC 58785 / CBS 6054 / NBRC 10063 / NRRL Y-11545)</name>
    <name type="common">Yeast</name>
    <name type="synonym">Pichia stipitis</name>
    <dbReference type="NCBI Taxonomy" id="322104"/>
    <lineage>
        <taxon>Eukaryota</taxon>
        <taxon>Fungi</taxon>
        <taxon>Dikarya</taxon>
        <taxon>Ascomycota</taxon>
        <taxon>Saccharomycotina</taxon>
        <taxon>Pichiomycetes</taxon>
        <taxon>Debaryomycetaceae</taxon>
        <taxon>Scheffersomyces</taxon>
    </lineage>
</organism>
<dbReference type="InParanoid" id="A3LZ62"/>
<dbReference type="SUPFAM" id="SSF103473">
    <property type="entry name" value="MFS general substrate transporter"/>
    <property type="match status" value="1"/>
</dbReference>
<dbReference type="OMA" id="GIIIFEI"/>
<dbReference type="RefSeq" id="XP_001386129.2">
    <property type="nucleotide sequence ID" value="XM_001386092.1"/>
</dbReference>
<feature type="region of interest" description="Disordered" evidence="6">
    <location>
        <begin position="577"/>
        <end position="609"/>
    </location>
</feature>
<feature type="transmembrane region" description="Helical" evidence="7">
    <location>
        <begin position="227"/>
        <end position="245"/>
    </location>
</feature>
<feature type="transmembrane region" description="Helical" evidence="7">
    <location>
        <begin position="196"/>
        <end position="221"/>
    </location>
</feature>
<feature type="region of interest" description="Disordered" evidence="6">
    <location>
        <begin position="1"/>
        <end position="39"/>
    </location>
</feature>
<dbReference type="InterPro" id="IPR020846">
    <property type="entry name" value="MFS_dom"/>
</dbReference>
<dbReference type="InterPro" id="IPR036259">
    <property type="entry name" value="MFS_trans_sf"/>
</dbReference>
<keyword evidence="3 7" id="KW-0812">Transmembrane</keyword>
<dbReference type="eggNOG" id="KOG0254">
    <property type="taxonomic scope" value="Eukaryota"/>
</dbReference>
<feature type="transmembrane region" description="Helical" evidence="7">
    <location>
        <begin position="64"/>
        <end position="85"/>
    </location>
</feature>
<feature type="transmembrane region" description="Helical" evidence="7">
    <location>
        <begin position="397"/>
        <end position="416"/>
    </location>
</feature>
<proteinExistence type="inferred from homology"/>
<evidence type="ECO:0000256" key="1">
    <source>
        <dbReference type="ARBA" id="ARBA00004141"/>
    </source>
</evidence>
<feature type="compositionally biased region" description="Polar residues" evidence="6">
    <location>
        <begin position="17"/>
        <end position="26"/>
    </location>
</feature>
<evidence type="ECO:0000256" key="6">
    <source>
        <dbReference type="SAM" id="MobiDB-lite"/>
    </source>
</evidence>
<dbReference type="EMBL" id="CP000501">
    <property type="protein sequence ID" value="ABN68100.2"/>
    <property type="molecule type" value="Genomic_DNA"/>
</dbReference>
<dbReference type="Proteomes" id="UP000002258">
    <property type="component" value="Chromosome 7"/>
</dbReference>
<evidence type="ECO:0000256" key="4">
    <source>
        <dbReference type="ARBA" id="ARBA00022989"/>
    </source>
</evidence>
<feature type="transmembrane region" description="Helical" evidence="7">
    <location>
        <begin position="543"/>
        <end position="564"/>
    </location>
</feature>
<evidence type="ECO:0000313" key="9">
    <source>
        <dbReference type="EMBL" id="ABN68100.2"/>
    </source>
</evidence>
<dbReference type="PANTHER" id="PTHR23501:SF198">
    <property type="entry name" value="AZOLE RESISTANCE PROTEIN 1-RELATED"/>
    <property type="match status" value="1"/>
</dbReference>
<feature type="compositionally biased region" description="Basic and acidic residues" evidence="6">
    <location>
        <begin position="578"/>
        <end position="587"/>
    </location>
</feature>
<dbReference type="Gene3D" id="1.20.1250.20">
    <property type="entry name" value="MFS general substrate transporter like domains"/>
    <property type="match status" value="1"/>
</dbReference>
<feature type="transmembrane region" description="Helical" evidence="7">
    <location>
        <begin position="291"/>
        <end position="313"/>
    </location>
</feature>
<dbReference type="GO" id="GO:0005886">
    <property type="term" value="C:plasma membrane"/>
    <property type="evidence" value="ECO:0007669"/>
    <property type="project" value="TreeGrafter"/>
</dbReference>
<dbReference type="PROSITE" id="PS00217">
    <property type="entry name" value="SUGAR_TRANSPORT_2"/>
    <property type="match status" value="1"/>
</dbReference>
<dbReference type="CDD" id="cd17502">
    <property type="entry name" value="MFS_Azr1_MDR_like"/>
    <property type="match status" value="1"/>
</dbReference>
<dbReference type="InterPro" id="IPR005829">
    <property type="entry name" value="Sugar_transporter_CS"/>
</dbReference>
<feature type="transmembrane region" description="Helical" evidence="7">
    <location>
        <begin position="372"/>
        <end position="391"/>
    </location>
</feature>
<dbReference type="OrthoDB" id="10021397at2759"/>
<keyword evidence="5 7" id="KW-0472">Membrane</keyword>
<dbReference type="Pfam" id="PF07690">
    <property type="entry name" value="MFS_1"/>
    <property type="match status" value="1"/>
</dbReference>
<comment type="similarity">
    <text evidence="2">Belongs to the major facilitator superfamily.</text>
</comment>
<feature type="compositionally biased region" description="Basic and acidic residues" evidence="6">
    <location>
        <begin position="1"/>
        <end position="10"/>
    </location>
</feature>
<dbReference type="STRING" id="322104.A3LZ62"/>
<sequence>MSLASDDKESILPTSKDYGSTPLSQDNSEDSVAVNEKGDIDTSNKKKYYESNAGDGSRAEDQHLTGLTLAVTLVSCVSCLFLVALDQTIVSTILTQVGDKFKEFEKIGWLTSGYLLPMATLAPSYGKVGIAFGRKYTLLVAVIVFEIGSLISGLSNSMSMLIGGRVIQGIGGGCVQAMVVVILTESVPISRRPLSYMLLGVTFSLSSVLGPFIGGAFATHVSWRWCFYINIPIGGMAAALLIFGFHPPKPEGNIRQKLAKIDYSGTFLLTVGLVLVLLGLTFGGIDFPWKSAAVICSFVIGGLFLIAFCVWNFKFSKNPIIIPQIVRIPPLMAACISGSFNFGFFLANFTYLAVYFQVIFGATAWKSGVDLLPMIIAVTMTSILNGVFIKFTRYVKITMLISGVLGPVGTGLLLLLRKDSPLADRIGLLILCGISIGLQFQSSMLATQLCAPPDITGSLILSTIFLNFLKSTAAAISVSLAQLIFQASGTSYIKSLVNSLPRDSAEYQALYGIPPKDLISTPRIINTLPESARQMVLDQFMRALHNVFYLGLAFSIVALIGAVFTTNKKIPKASDIAKNSDVEKGNKDAATTEESEIISQIESTAKDQE</sequence>
<evidence type="ECO:0000256" key="7">
    <source>
        <dbReference type="SAM" id="Phobius"/>
    </source>
</evidence>
<name>A3LZ62_PICST</name>
<feature type="transmembrane region" description="Helical" evidence="7">
    <location>
        <begin position="136"/>
        <end position="154"/>
    </location>
</feature>
<accession>A3LZ62</accession>
<gene>
    <name evidence="9" type="primary">AZR1</name>
    <name evidence="9" type="ORF">PICST_33428</name>
</gene>
<dbReference type="InterPro" id="IPR011701">
    <property type="entry name" value="MFS"/>
</dbReference>
<dbReference type="PANTHER" id="PTHR23501">
    <property type="entry name" value="MAJOR FACILITATOR SUPERFAMILY"/>
    <property type="match status" value="1"/>
</dbReference>
<dbReference type="GeneID" id="4840711"/>
<protein>
    <submittedName>
        <fullName evidence="9">MDR transporter</fullName>
    </submittedName>
</protein>
<feature type="transmembrane region" description="Helical" evidence="7">
    <location>
        <begin position="166"/>
        <end position="184"/>
    </location>
</feature>